<dbReference type="InterPro" id="IPR006641">
    <property type="entry name" value="YqgF/RNaseH-like_dom"/>
</dbReference>
<keyword evidence="1 5" id="KW-0963">Cytoplasm</keyword>
<dbReference type="EC" id="3.1.-.-" evidence="5"/>
<evidence type="ECO:0000256" key="2">
    <source>
        <dbReference type="ARBA" id="ARBA00022517"/>
    </source>
</evidence>
<dbReference type="GO" id="GO:0016788">
    <property type="term" value="F:hydrolase activity, acting on ester bonds"/>
    <property type="evidence" value="ECO:0007669"/>
    <property type="project" value="UniProtKB-UniRule"/>
</dbReference>
<evidence type="ECO:0000313" key="8">
    <source>
        <dbReference type="Proteomes" id="UP000324781"/>
    </source>
</evidence>
<dbReference type="PANTHER" id="PTHR33317">
    <property type="entry name" value="POLYNUCLEOTIDYL TRANSFERASE, RIBONUCLEASE H-LIKE SUPERFAMILY PROTEIN"/>
    <property type="match status" value="1"/>
</dbReference>
<dbReference type="SUPFAM" id="SSF53098">
    <property type="entry name" value="Ribonuclease H-like"/>
    <property type="match status" value="1"/>
</dbReference>
<accession>A0A1M6EHJ7</accession>
<name>A0A1M6EHJ7_9FIRM</name>
<feature type="domain" description="YqgF/RNase H-like" evidence="6">
    <location>
        <begin position="1"/>
        <end position="103"/>
    </location>
</feature>
<dbReference type="InterPro" id="IPR037027">
    <property type="entry name" value="YqgF/RNaseH-like_dom_sf"/>
</dbReference>
<dbReference type="Gene3D" id="3.30.420.140">
    <property type="entry name" value="YqgF/RNase H-like domain"/>
    <property type="match status" value="1"/>
</dbReference>
<keyword evidence="4 5" id="KW-0378">Hydrolase</keyword>
<dbReference type="EMBL" id="FQZP01000012">
    <property type="protein sequence ID" value="SHI84800.1"/>
    <property type="molecule type" value="Genomic_DNA"/>
</dbReference>
<organism evidence="7 8">
    <name type="scientific">Thermoclostridium caenicola</name>
    <dbReference type="NCBI Taxonomy" id="659425"/>
    <lineage>
        <taxon>Bacteria</taxon>
        <taxon>Bacillati</taxon>
        <taxon>Bacillota</taxon>
        <taxon>Clostridia</taxon>
        <taxon>Eubacteriales</taxon>
        <taxon>Oscillospiraceae</taxon>
        <taxon>Thermoclostridium</taxon>
    </lineage>
</organism>
<dbReference type="HAMAP" id="MF_00651">
    <property type="entry name" value="Nuclease_YqgF"/>
    <property type="match status" value="1"/>
</dbReference>
<comment type="similarity">
    <text evidence="5">Belongs to the YqgF HJR family.</text>
</comment>
<dbReference type="Proteomes" id="UP000324781">
    <property type="component" value="Unassembled WGS sequence"/>
</dbReference>
<comment type="function">
    <text evidence="5">Could be a nuclease involved in processing of the 5'-end of pre-16S rRNA.</text>
</comment>
<dbReference type="NCBIfam" id="TIGR00250">
    <property type="entry name" value="RNAse_H_YqgF"/>
    <property type="match status" value="1"/>
</dbReference>
<reference evidence="7 8" key="1">
    <citation type="submission" date="2016-11" db="EMBL/GenBank/DDBJ databases">
        <authorList>
            <person name="Varghese N."/>
            <person name="Submissions S."/>
        </authorList>
    </citation>
    <scope>NUCLEOTIDE SEQUENCE [LARGE SCALE GENOMIC DNA]</scope>
    <source>
        <strain evidence="7 8">DSM 19027</strain>
    </source>
</reference>
<keyword evidence="2 5" id="KW-0690">Ribosome biogenesis</keyword>
<evidence type="ECO:0000313" key="7">
    <source>
        <dbReference type="EMBL" id="SHI84800.1"/>
    </source>
</evidence>
<dbReference type="GO" id="GO:0000967">
    <property type="term" value="P:rRNA 5'-end processing"/>
    <property type="evidence" value="ECO:0007669"/>
    <property type="project" value="UniProtKB-UniRule"/>
</dbReference>
<dbReference type="PANTHER" id="PTHR33317:SF4">
    <property type="entry name" value="POLYNUCLEOTIDYL TRANSFERASE, RIBONUCLEASE H-LIKE SUPERFAMILY PROTEIN"/>
    <property type="match status" value="1"/>
</dbReference>
<dbReference type="GO" id="GO:0004518">
    <property type="term" value="F:nuclease activity"/>
    <property type="evidence" value="ECO:0007669"/>
    <property type="project" value="UniProtKB-KW"/>
</dbReference>
<keyword evidence="3 5" id="KW-0540">Nuclease</keyword>
<keyword evidence="8" id="KW-1185">Reference proteome</keyword>
<dbReference type="GO" id="GO:0005829">
    <property type="term" value="C:cytosol"/>
    <property type="evidence" value="ECO:0007669"/>
    <property type="project" value="TreeGrafter"/>
</dbReference>
<evidence type="ECO:0000256" key="3">
    <source>
        <dbReference type="ARBA" id="ARBA00022722"/>
    </source>
</evidence>
<evidence type="ECO:0000256" key="5">
    <source>
        <dbReference type="HAMAP-Rule" id="MF_00651"/>
    </source>
</evidence>
<dbReference type="Pfam" id="PF03652">
    <property type="entry name" value="RuvX"/>
    <property type="match status" value="1"/>
</dbReference>
<dbReference type="AlphaFoldDB" id="A0A1M6EHJ7"/>
<dbReference type="CDD" id="cd16964">
    <property type="entry name" value="YqgF"/>
    <property type="match status" value="1"/>
</dbReference>
<dbReference type="InterPro" id="IPR012337">
    <property type="entry name" value="RNaseH-like_sf"/>
</dbReference>
<sequence>MRILCIDYGDARIGVAVSDPMGWTAQMLETIQWRGDVQKPLDRICELAGQYQCPLIVVGLPKNMDGSSGFREERTREFMERLRERLPEVEIKPWDERLTTVMAQRAMRDMGINTKKQKGRIDQMAAAFILQSYLDSIQK</sequence>
<dbReference type="InterPro" id="IPR005227">
    <property type="entry name" value="YqgF"/>
</dbReference>
<proteinExistence type="inferred from homology"/>
<dbReference type="SMART" id="SM00732">
    <property type="entry name" value="YqgFc"/>
    <property type="match status" value="1"/>
</dbReference>
<dbReference type="RefSeq" id="WP_149678287.1">
    <property type="nucleotide sequence ID" value="NZ_FQZP01000012.1"/>
</dbReference>
<evidence type="ECO:0000256" key="1">
    <source>
        <dbReference type="ARBA" id="ARBA00022490"/>
    </source>
</evidence>
<evidence type="ECO:0000256" key="4">
    <source>
        <dbReference type="ARBA" id="ARBA00022801"/>
    </source>
</evidence>
<protein>
    <recommendedName>
        <fullName evidence="5">Putative pre-16S rRNA nuclease</fullName>
        <ecNumber evidence="5">3.1.-.-</ecNumber>
    </recommendedName>
</protein>
<dbReference type="OrthoDB" id="9796140at2"/>
<evidence type="ECO:0000259" key="6">
    <source>
        <dbReference type="SMART" id="SM00732"/>
    </source>
</evidence>
<gene>
    <name evidence="7" type="ORF">SAMN05444373_101222</name>
</gene>
<comment type="subcellular location">
    <subcellularLocation>
        <location evidence="5">Cytoplasm</location>
    </subcellularLocation>
</comment>